<dbReference type="Proteomes" id="UP000534286">
    <property type="component" value="Unassembled WGS sequence"/>
</dbReference>
<name>A0A7W7RQE7_9ACTN</name>
<dbReference type="AlphaFoldDB" id="A0A7W7RQE7"/>
<accession>A0A7W7RQE7</accession>
<comment type="caution">
    <text evidence="1">The sequence shown here is derived from an EMBL/GenBank/DDBJ whole genome shotgun (WGS) entry which is preliminary data.</text>
</comment>
<protein>
    <submittedName>
        <fullName evidence="1">Uncharacterized protein</fullName>
    </submittedName>
</protein>
<sequence length="79" mass="8105">MAPQDVNETITIGGAATETASAICPINTTLINGGYENPDSLLITANLANLPGNSWAVTAKNLGPLPSQITSHATCWPLS</sequence>
<evidence type="ECO:0000313" key="1">
    <source>
        <dbReference type="EMBL" id="MBB4936250.1"/>
    </source>
</evidence>
<evidence type="ECO:0000313" key="2">
    <source>
        <dbReference type="Proteomes" id="UP000534286"/>
    </source>
</evidence>
<organism evidence="1 2">
    <name type="scientific">Streptosporangium album</name>
    <dbReference type="NCBI Taxonomy" id="47479"/>
    <lineage>
        <taxon>Bacteria</taxon>
        <taxon>Bacillati</taxon>
        <taxon>Actinomycetota</taxon>
        <taxon>Actinomycetes</taxon>
        <taxon>Streptosporangiales</taxon>
        <taxon>Streptosporangiaceae</taxon>
        <taxon>Streptosporangium</taxon>
    </lineage>
</organism>
<dbReference type="EMBL" id="JACHJU010000001">
    <property type="protein sequence ID" value="MBB4936250.1"/>
    <property type="molecule type" value="Genomic_DNA"/>
</dbReference>
<reference evidence="1 2" key="1">
    <citation type="submission" date="2020-08" db="EMBL/GenBank/DDBJ databases">
        <title>Sequencing the genomes of 1000 actinobacteria strains.</title>
        <authorList>
            <person name="Klenk H.-P."/>
        </authorList>
    </citation>
    <scope>NUCLEOTIDE SEQUENCE [LARGE SCALE GENOMIC DNA]</scope>
    <source>
        <strain evidence="1 2">DSM 43023</strain>
    </source>
</reference>
<dbReference type="RefSeq" id="WP_221465229.1">
    <property type="nucleotide sequence ID" value="NZ_BAABEK010000002.1"/>
</dbReference>
<gene>
    <name evidence="1" type="ORF">FHR32_000555</name>
</gene>
<proteinExistence type="predicted"/>
<keyword evidence="2" id="KW-1185">Reference proteome</keyword>